<evidence type="ECO:0000256" key="6">
    <source>
        <dbReference type="ARBA" id="ARBA00023242"/>
    </source>
</evidence>
<dbReference type="AlphaFoldDB" id="A0A2S7Y694"/>
<evidence type="ECO:0000256" key="5">
    <source>
        <dbReference type="ARBA" id="ARBA00023163"/>
    </source>
</evidence>
<feature type="domain" description="Zn(2)-C6 fungal-type" evidence="8">
    <location>
        <begin position="75"/>
        <end position="108"/>
    </location>
</feature>
<dbReference type="SMART" id="SM00066">
    <property type="entry name" value="GAL4"/>
    <property type="match status" value="1"/>
</dbReference>
<dbReference type="Pfam" id="PF00172">
    <property type="entry name" value="Zn_clus"/>
    <property type="match status" value="1"/>
</dbReference>
<keyword evidence="2" id="KW-0862">Zinc</keyword>
<evidence type="ECO:0000313" key="9">
    <source>
        <dbReference type="EMBL" id="PQK11660.1"/>
    </source>
</evidence>
<dbReference type="InterPro" id="IPR001138">
    <property type="entry name" value="Zn2Cys6_DnaBD"/>
</dbReference>
<keyword evidence="5" id="KW-0804">Transcription</keyword>
<dbReference type="GO" id="GO:0000981">
    <property type="term" value="F:DNA-binding transcription factor activity, RNA polymerase II-specific"/>
    <property type="evidence" value="ECO:0007669"/>
    <property type="project" value="InterPro"/>
</dbReference>
<feature type="compositionally biased region" description="Basic and acidic residues" evidence="7">
    <location>
        <begin position="52"/>
        <end position="61"/>
    </location>
</feature>
<evidence type="ECO:0000313" key="10">
    <source>
        <dbReference type="Proteomes" id="UP000237441"/>
    </source>
</evidence>
<feature type="region of interest" description="Disordered" evidence="7">
    <location>
        <begin position="46"/>
        <end position="66"/>
    </location>
</feature>
<dbReference type="InterPro" id="IPR052073">
    <property type="entry name" value="Amide_Lactam_Regulators"/>
</dbReference>
<reference evidence="9 10" key="1">
    <citation type="submission" date="2016-07" db="EMBL/GenBank/DDBJ databases">
        <title>Comparative genomics of the entomopathogenic fungus Beauveria bassiana.</title>
        <authorList>
            <person name="Valero Jimenez C.A."/>
            <person name="Zwaan B.J."/>
            <person name="Van Kan J.A."/>
            <person name="Takken W."/>
            <person name="Debets A.J."/>
            <person name="Schoustra S.E."/>
            <person name="Koenraadt C.J."/>
        </authorList>
    </citation>
    <scope>NUCLEOTIDE SEQUENCE [LARGE SCALE GENOMIC DNA]</scope>
    <source>
        <strain evidence="9 10">ARSEF 8028</strain>
    </source>
</reference>
<dbReference type="PANTHER" id="PTHR47171:SF4">
    <property type="entry name" value="ACETAMIDASE REGULATORY PROTEIN"/>
    <property type="match status" value="1"/>
</dbReference>
<evidence type="ECO:0000256" key="4">
    <source>
        <dbReference type="ARBA" id="ARBA00023125"/>
    </source>
</evidence>
<dbReference type="PANTHER" id="PTHR47171">
    <property type="entry name" value="FARA-RELATED"/>
    <property type="match status" value="1"/>
</dbReference>
<dbReference type="Proteomes" id="UP000237441">
    <property type="component" value="Unassembled WGS sequence"/>
</dbReference>
<dbReference type="InterPro" id="IPR036864">
    <property type="entry name" value="Zn2-C6_fun-type_DNA-bd_sf"/>
</dbReference>
<dbReference type="SMART" id="SM00906">
    <property type="entry name" value="Fungal_trans"/>
    <property type="match status" value="1"/>
</dbReference>
<dbReference type="CDD" id="cd00067">
    <property type="entry name" value="GAL4"/>
    <property type="match status" value="1"/>
</dbReference>
<dbReference type="GO" id="GO:0008270">
    <property type="term" value="F:zinc ion binding"/>
    <property type="evidence" value="ECO:0007669"/>
    <property type="project" value="InterPro"/>
</dbReference>
<dbReference type="EMBL" id="JRHA01000003">
    <property type="protein sequence ID" value="PQK11660.1"/>
    <property type="molecule type" value="Genomic_DNA"/>
</dbReference>
<dbReference type="Gene3D" id="4.10.240.10">
    <property type="entry name" value="Zn(2)-C6 fungal-type DNA-binding domain"/>
    <property type="match status" value="1"/>
</dbReference>
<name>A0A2S7Y694_BEABA</name>
<keyword evidence="4" id="KW-0238">DNA-binding</keyword>
<evidence type="ECO:0000256" key="7">
    <source>
        <dbReference type="SAM" id="MobiDB-lite"/>
    </source>
</evidence>
<dbReference type="GO" id="GO:0003677">
    <property type="term" value="F:DNA binding"/>
    <property type="evidence" value="ECO:0007669"/>
    <property type="project" value="UniProtKB-KW"/>
</dbReference>
<accession>A0A2S7Y694</accession>
<sequence length="749" mass="82454">MHRRDWPESPSSRYRNGPAITEITRRDPIALVFLTLQLLLHVINSSPSRPMSSERRSEMNRRKNVAQRRITNGRACVHCHYRKVRCDVVDKGSPCSNCRVHGQPNCQVYQKSKTRSARARGAHVVAIAPKDPEAAAAAAAGTSSAQDEEHEPGNLADLIYRQDLRDAELGQLGRMCFIGSDVSNFGYLVRQVAQPQRRDAFHFGSRQFARRHTAHELQRVPPEALTRCAAPLERRLLRAYFDRVNPGWPIVDEEHFMAQYRGGDPRNPLMLPLLNAMLLVGVHVLRARGEEAGEGEGGGGEKLAQLQRTFFRRAKTLIDCRFEQDRTMYVQVALLMTWYSDGHEEIVANAWHWIGFAIRIAIGHGMHRDATHSKMLPVHRRLWTRLWWILFQFDTAVSAAYGRPQILNLDESDVPELEPAHFQGVPNAQVDFAMQHAKLCAIFASAMRSRWALRSSTHDRVAASRRADDALAAFLVQLPPALKPSAATRGLAVPSWSATLHLTYNNFVLLLHRPPPVAGTDAVSAACADPALCAGATASMAAILEALCCDDGDGAGVGGGSGGDDALWLYGVHAAFTALIYVSNELAAPNPMVAARARGLFDTLMDALRRLARYWQFAESLLRLFRQKEASLFKDGGATATAAAATAAAGEPRLSAAERFSLRPAPLAQMPWEDAMGGGGHAAPQRFENEYSAASGLAGEATQQQQQQQQQQQHGGELHMDELMVEGYPDSFALELFLAGMDGSTQDCV</sequence>
<keyword evidence="3" id="KW-0805">Transcription regulation</keyword>
<dbReference type="PROSITE" id="PS00463">
    <property type="entry name" value="ZN2_CY6_FUNGAL_1"/>
    <property type="match status" value="1"/>
</dbReference>
<dbReference type="GO" id="GO:0006351">
    <property type="term" value="P:DNA-templated transcription"/>
    <property type="evidence" value="ECO:0007669"/>
    <property type="project" value="InterPro"/>
</dbReference>
<evidence type="ECO:0000256" key="1">
    <source>
        <dbReference type="ARBA" id="ARBA00022723"/>
    </source>
</evidence>
<protein>
    <recommendedName>
        <fullName evidence="8">Zn(2)-C6 fungal-type domain-containing protein</fullName>
    </recommendedName>
</protein>
<feature type="compositionally biased region" description="Low complexity" evidence="7">
    <location>
        <begin position="703"/>
        <end position="713"/>
    </location>
</feature>
<proteinExistence type="predicted"/>
<keyword evidence="1" id="KW-0479">Metal-binding</keyword>
<dbReference type="InterPro" id="IPR007219">
    <property type="entry name" value="XnlR_reg_dom"/>
</dbReference>
<keyword evidence="6" id="KW-0539">Nucleus</keyword>
<feature type="region of interest" description="Disordered" evidence="7">
    <location>
        <begin position="694"/>
        <end position="716"/>
    </location>
</feature>
<comment type="caution">
    <text evidence="9">The sequence shown here is derived from an EMBL/GenBank/DDBJ whole genome shotgun (WGS) entry which is preliminary data.</text>
</comment>
<dbReference type="CDD" id="cd12148">
    <property type="entry name" value="fungal_TF_MHR"/>
    <property type="match status" value="1"/>
</dbReference>
<dbReference type="Pfam" id="PF04082">
    <property type="entry name" value="Fungal_trans"/>
    <property type="match status" value="1"/>
</dbReference>
<dbReference type="PROSITE" id="PS50048">
    <property type="entry name" value="ZN2_CY6_FUNGAL_2"/>
    <property type="match status" value="1"/>
</dbReference>
<gene>
    <name evidence="9" type="ORF">BB8028_0003g02840</name>
</gene>
<dbReference type="SUPFAM" id="SSF57701">
    <property type="entry name" value="Zn2/Cys6 DNA-binding domain"/>
    <property type="match status" value="1"/>
</dbReference>
<evidence type="ECO:0000256" key="2">
    <source>
        <dbReference type="ARBA" id="ARBA00022833"/>
    </source>
</evidence>
<evidence type="ECO:0000259" key="8">
    <source>
        <dbReference type="PROSITE" id="PS50048"/>
    </source>
</evidence>
<organism evidence="9 10">
    <name type="scientific">Beauveria bassiana</name>
    <name type="common">White muscardine disease fungus</name>
    <name type="synonym">Tritirachium shiotae</name>
    <dbReference type="NCBI Taxonomy" id="176275"/>
    <lineage>
        <taxon>Eukaryota</taxon>
        <taxon>Fungi</taxon>
        <taxon>Dikarya</taxon>
        <taxon>Ascomycota</taxon>
        <taxon>Pezizomycotina</taxon>
        <taxon>Sordariomycetes</taxon>
        <taxon>Hypocreomycetidae</taxon>
        <taxon>Hypocreales</taxon>
        <taxon>Cordycipitaceae</taxon>
        <taxon>Beauveria</taxon>
    </lineage>
</organism>
<dbReference type="OrthoDB" id="4236860at2759"/>
<evidence type="ECO:0000256" key="3">
    <source>
        <dbReference type="ARBA" id="ARBA00023015"/>
    </source>
</evidence>